<feature type="chain" id="PRO_5040441781" evidence="7">
    <location>
        <begin position="19"/>
        <end position="458"/>
    </location>
</feature>
<keyword evidence="9" id="KW-1185">Reference proteome</keyword>
<protein>
    <submittedName>
        <fullName evidence="8">Uncharacterized protein</fullName>
    </submittedName>
</protein>
<accession>A0A9P6N7D8</accession>
<dbReference type="AlphaFoldDB" id="A0A9P6N7D8"/>
<dbReference type="Proteomes" id="UP000703661">
    <property type="component" value="Unassembled WGS sequence"/>
</dbReference>
<keyword evidence="7" id="KW-0732">Signal</keyword>
<organism evidence="8 9">
    <name type="scientific">Entomortierella chlamydospora</name>
    <dbReference type="NCBI Taxonomy" id="101097"/>
    <lineage>
        <taxon>Eukaryota</taxon>
        <taxon>Fungi</taxon>
        <taxon>Fungi incertae sedis</taxon>
        <taxon>Mucoromycota</taxon>
        <taxon>Mortierellomycotina</taxon>
        <taxon>Mortierellomycetes</taxon>
        <taxon>Mortierellales</taxon>
        <taxon>Mortierellaceae</taxon>
        <taxon>Entomortierella</taxon>
    </lineage>
</organism>
<evidence type="ECO:0000256" key="6">
    <source>
        <dbReference type="SAM" id="Phobius"/>
    </source>
</evidence>
<dbReference type="InterPro" id="IPR051694">
    <property type="entry name" value="Immunoregulatory_rcpt-like"/>
</dbReference>
<dbReference type="EMBL" id="JAAAID010000009">
    <property type="protein sequence ID" value="KAG0024666.1"/>
    <property type="molecule type" value="Genomic_DNA"/>
</dbReference>
<evidence type="ECO:0000256" key="2">
    <source>
        <dbReference type="ARBA" id="ARBA00022692"/>
    </source>
</evidence>
<dbReference type="PANTHER" id="PTHR15549:SF26">
    <property type="entry name" value="AXIAL BUDDING PATTERN PROTEIN 2-RELATED"/>
    <property type="match status" value="1"/>
</dbReference>
<evidence type="ECO:0000256" key="7">
    <source>
        <dbReference type="SAM" id="SignalP"/>
    </source>
</evidence>
<gene>
    <name evidence="8" type="ORF">BGZ80_011334</name>
</gene>
<dbReference type="GO" id="GO:0016020">
    <property type="term" value="C:membrane"/>
    <property type="evidence" value="ECO:0007669"/>
    <property type="project" value="UniProtKB-SubCell"/>
</dbReference>
<evidence type="ECO:0000256" key="1">
    <source>
        <dbReference type="ARBA" id="ARBA00004167"/>
    </source>
</evidence>
<evidence type="ECO:0000313" key="9">
    <source>
        <dbReference type="Proteomes" id="UP000703661"/>
    </source>
</evidence>
<evidence type="ECO:0000256" key="4">
    <source>
        <dbReference type="ARBA" id="ARBA00023136"/>
    </source>
</evidence>
<feature type="region of interest" description="Disordered" evidence="5">
    <location>
        <begin position="265"/>
        <end position="285"/>
    </location>
</feature>
<feature type="signal peptide" evidence="7">
    <location>
        <begin position="1"/>
        <end position="18"/>
    </location>
</feature>
<feature type="compositionally biased region" description="Low complexity" evidence="5">
    <location>
        <begin position="147"/>
        <end position="168"/>
    </location>
</feature>
<comment type="caution">
    <text evidence="8">The sequence shown here is derived from an EMBL/GenBank/DDBJ whole genome shotgun (WGS) entry which is preliminary data.</text>
</comment>
<proteinExistence type="predicted"/>
<keyword evidence="2 6" id="KW-0812">Transmembrane</keyword>
<feature type="region of interest" description="Disordered" evidence="5">
    <location>
        <begin position="347"/>
        <end position="458"/>
    </location>
</feature>
<feature type="region of interest" description="Disordered" evidence="5">
    <location>
        <begin position="147"/>
        <end position="173"/>
    </location>
</feature>
<feature type="transmembrane region" description="Helical" evidence="6">
    <location>
        <begin position="177"/>
        <end position="204"/>
    </location>
</feature>
<keyword evidence="3 6" id="KW-1133">Transmembrane helix</keyword>
<reference evidence="8" key="1">
    <citation type="journal article" date="2020" name="Fungal Divers.">
        <title>Resolving the Mortierellaceae phylogeny through synthesis of multi-gene phylogenetics and phylogenomics.</title>
        <authorList>
            <person name="Vandepol N."/>
            <person name="Liber J."/>
            <person name="Desiro A."/>
            <person name="Na H."/>
            <person name="Kennedy M."/>
            <person name="Barry K."/>
            <person name="Grigoriev I.V."/>
            <person name="Miller A.N."/>
            <person name="O'Donnell K."/>
            <person name="Stajich J.E."/>
            <person name="Bonito G."/>
        </authorList>
    </citation>
    <scope>NUCLEOTIDE SEQUENCE</scope>
    <source>
        <strain evidence="8">NRRL 2769</strain>
    </source>
</reference>
<comment type="subcellular location">
    <subcellularLocation>
        <location evidence="1">Membrane</location>
        <topology evidence="1">Single-pass membrane protein</topology>
    </subcellularLocation>
</comment>
<feature type="compositionally biased region" description="Polar residues" evidence="5">
    <location>
        <begin position="360"/>
        <end position="371"/>
    </location>
</feature>
<evidence type="ECO:0000313" key="8">
    <source>
        <dbReference type="EMBL" id="KAG0024666.1"/>
    </source>
</evidence>
<feature type="compositionally biased region" description="Low complexity" evidence="5">
    <location>
        <begin position="383"/>
        <end position="420"/>
    </location>
</feature>
<dbReference type="PANTHER" id="PTHR15549">
    <property type="entry name" value="PAIRED IMMUNOGLOBULIN-LIKE TYPE 2 RECEPTOR"/>
    <property type="match status" value="1"/>
</dbReference>
<sequence>MVLAFFIVFLSLLSGVSASITCALPAGSTYKAGDPIILDWGSDGTSPVVSDITSINATLYCNGNNVQIAYVSIPNLTGPYNWTVPSVGNATTVGGTVGTCPLNAFHIEYAGEASGFLGIVKIPWGPARCGTITITPAPNGTVTITTTTTTTSSTTSSTTSATVSPTQSADNSGGNGLSMTAVVIIAVVAAVLGTLAVVGIVACIRKQRRQRKLDDAFMPWASGAATRFSKVSSTDEDQGPDTVGMAAAGAGAGIGASAVGRVSYEMKPQPTSPSGGAYYPNEGDYNNYGYQQQQQLLQRQRQLDYRNQGYESYNEGDSYYNPYYASGVSGASGVMNQSNPSFYNMNNSSALGNRVRPPYAQNSDFNQQQHASGYIPPPPPGPLNSSPLSYGGTGTGLTSSETVPSALTSLPTSSSDTSSPKRAPQTVMQEMGRKEAEEGTNQDFIPPNSPTTKVEVTQ</sequence>
<dbReference type="OrthoDB" id="2435805at2759"/>
<evidence type="ECO:0000256" key="5">
    <source>
        <dbReference type="SAM" id="MobiDB-lite"/>
    </source>
</evidence>
<evidence type="ECO:0000256" key="3">
    <source>
        <dbReference type="ARBA" id="ARBA00022989"/>
    </source>
</evidence>
<name>A0A9P6N7D8_9FUNG</name>
<keyword evidence="4 6" id="KW-0472">Membrane</keyword>
<dbReference type="GO" id="GO:0071944">
    <property type="term" value="C:cell periphery"/>
    <property type="evidence" value="ECO:0007669"/>
    <property type="project" value="UniProtKB-ARBA"/>
</dbReference>